<dbReference type="GO" id="GO:0016020">
    <property type="term" value="C:membrane"/>
    <property type="evidence" value="ECO:0007669"/>
    <property type="project" value="UniProtKB-SubCell"/>
</dbReference>
<feature type="transmembrane region" description="Helical" evidence="6">
    <location>
        <begin position="197"/>
        <end position="217"/>
    </location>
</feature>
<organism evidence="8 9">
    <name type="scientific">Penicillium citrinum</name>
    <dbReference type="NCBI Taxonomy" id="5077"/>
    <lineage>
        <taxon>Eukaryota</taxon>
        <taxon>Fungi</taxon>
        <taxon>Dikarya</taxon>
        <taxon>Ascomycota</taxon>
        <taxon>Pezizomycotina</taxon>
        <taxon>Eurotiomycetes</taxon>
        <taxon>Eurotiomycetidae</taxon>
        <taxon>Eurotiales</taxon>
        <taxon>Aspergillaceae</taxon>
        <taxon>Penicillium</taxon>
    </lineage>
</organism>
<dbReference type="InterPro" id="IPR052337">
    <property type="entry name" value="SAT4-like"/>
</dbReference>
<protein>
    <recommendedName>
        <fullName evidence="7">Rhodopsin domain-containing protein</fullName>
    </recommendedName>
</protein>
<feature type="transmembrane region" description="Helical" evidence="6">
    <location>
        <begin position="12"/>
        <end position="33"/>
    </location>
</feature>
<feature type="domain" description="Rhodopsin" evidence="7">
    <location>
        <begin position="29"/>
        <end position="266"/>
    </location>
</feature>
<proteinExistence type="inferred from homology"/>
<dbReference type="Proteomes" id="UP001147733">
    <property type="component" value="Unassembled WGS sequence"/>
</dbReference>
<keyword evidence="2 6" id="KW-0812">Transmembrane</keyword>
<evidence type="ECO:0000313" key="8">
    <source>
        <dbReference type="EMBL" id="KAJ5233457.1"/>
    </source>
</evidence>
<dbReference type="PANTHER" id="PTHR33048:SF47">
    <property type="entry name" value="INTEGRAL MEMBRANE PROTEIN-RELATED"/>
    <property type="match status" value="1"/>
</dbReference>
<comment type="caution">
    <text evidence="8">The sequence shown here is derived from an EMBL/GenBank/DDBJ whole genome shotgun (WGS) entry which is preliminary data.</text>
</comment>
<evidence type="ECO:0000259" key="7">
    <source>
        <dbReference type="Pfam" id="PF20684"/>
    </source>
</evidence>
<keyword evidence="9" id="KW-1185">Reference proteome</keyword>
<dbReference type="InterPro" id="IPR049326">
    <property type="entry name" value="Rhodopsin_dom_fungi"/>
</dbReference>
<dbReference type="AlphaFoldDB" id="A0A9W9P3F7"/>
<sequence>MTDLDEELRTMLWVVNSVFSILATIAILARFTARKVRSIAFGANDWLIYVALVSNWAIYALAGRAQILGLGRHIEVLSPEKIVAFTRNLYFMQIAYVPAPPAVKLSLLFLYRRMFQYTRLLWFVYGMMVLIVVWGTINLFLVTFFCTPISALWTVNGKCLELEPYSYAVINVVTTLIVWALPIPRVWRLQIPRGQKVALSLVIALGLLWVLLTFFLFRDCSTAIGRVILMPEKNERDKPWNYAKSCMMQFIEVSTGIVCTCLPTMRISNKEAVSKGCFAFCGLRSNKTSTNDDGKFWPRRLGKIHSISSQRGGKGDKLDWVNNLTTI</sequence>
<dbReference type="PANTHER" id="PTHR33048">
    <property type="entry name" value="PTH11-LIKE INTEGRAL MEMBRANE PROTEIN (AFU_ORTHOLOGUE AFUA_5G11245)"/>
    <property type="match status" value="1"/>
</dbReference>
<reference evidence="8" key="2">
    <citation type="journal article" date="2023" name="IMA Fungus">
        <title>Comparative genomic study of the Penicillium genus elucidates a diverse pangenome and 15 lateral gene transfer events.</title>
        <authorList>
            <person name="Petersen C."/>
            <person name="Sorensen T."/>
            <person name="Nielsen M.R."/>
            <person name="Sondergaard T.E."/>
            <person name="Sorensen J.L."/>
            <person name="Fitzpatrick D.A."/>
            <person name="Frisvad J.C."/>
            <person name="Nielsen K.L."/>
        </authorList>
    </citation>
    <scope>NUCLEOTIDE SEQUENCE</scope>
    <source>
        <strain evidence="8">IBT 23319</strain>
    </source>
</reference>
<reference evidence="8" key="1">
    <citation type="submission" date="2022-11" db="EMBL/GenBank/DDBJ databases">
        <authorList>
            <person name="Petersen C."/>
        </authorList>
    </citation>
    <scope>NUCLEOTIDE SEQUENCE</scope>
    <source>
        <strain evidence="8">IBT 23319</strain>
    </source>
</reference>
<feature type="transmembrane region" description="Helical" evidence="6">
    <location>
        <begin position="122"/>
        <end position="145"/>
    </location>
</feature>
<evidence type="ECO:0000256" key="2">
    <source>
        <dbReference type="ARBA" id="ARBA00022692"/>
    </source>
</evidence>
<keyword evidence="4 6" id="KW-0472">Membrane</keyword>
<evidence type="ECO:0000256" key="6">
    <source>
        <dbReference type="SAM" id="Phobius"/>
    </source>
</evidence>
<evidence type="ECO:0000256" key="5">
    <source>
        <dbReference type="ARBA" id="ARBA00038359"/>
    </source>
</evidence>
<name>A0A9W9P3F7_PENCI</name>
<feature type="transmembrane region" description="Helical" evidence="6">
    <location>
        <begin position="45"/>
        <end position="69"/>
    </location>
</feature>
<evidence type="ECO:0000256" key="3">
    <source>
        <dbReference type="ARBA" id="ARBA00022989"/>
    </source>
</evidence>
<dbReference type="RefSeq" id="XP_056500957.1">
    <property type="nucleotide sequence ID" value="XM_056644143.1"/>
</dbReference>
<dbReference type="EMBL" id="JAPQKT010000004">
    <property type="protein sequence ID" value="KAJ5233457.1"/>
    <property type="molecule type" value="Genomic_DNA"/>
</dbReference>
<feature type="transmembrane region" description="Helical" evidence="6">
    <location>
        <begin position="89"/>
        <end position="110"/>
    </location>
</feature>
<keyword evidence="3 6" id="KW-1133">Transmembrane helix</keyword>
<evidence type="ECO:0000313" key="9">
    <source>
        <dbReference type="Proteomes" id="UP001147733"/>
    </source>
</evidence>
<gene>
    <name evidence="8" type="ORF">N7469_005223</name>
</gene>
<accession>A0A9W9P3F7</accession>
<evidence type="ECO:0000256" key="1">
    <source>
        <dbReference type="ARBA" id="ARBA00004141"/>
    </source>
</evidence>
<comment type="subcellular location">
    <subcellularLocation>
        <location evidence="1">Membrane</location>
        <topology evidence="1">Multi-pass membrane protein</topology>
    </subcellularLocation>
</comment>
<dbReference type="GeneID" id="81383310"/>
<feature type="transmembrane region" description="Helical" evidence="6">
    <location>
        <begin position="165"/>
        <end position="185"/>
    </location>
</feature>
<dbReference type="OrthoDB" id="444631at2759"/>
<evidence type="ECO:0000256" key="4">
    <source>
        <dbReference type="ARBA" id="ARBA00023136"/>
    </source>
</evidence>
<comment type="similarity">
    <text evidence="5">Belongs to the SAT4 family.</text>
</comment>
<dbReference type="Pfam" id="PF20684">
    <property type="entry name" value="Fung_rhodopsin"/>
    <property type="match status" value="1"/>
</dbReference>